<name>E6IZI4_STRAP</name>
<organism evidence="1 2">
    <name type="scientific">Streptococcus anginosus F0211</name>
    <dbReference type="NCBI Taxonomy" id="706437"/>
    <lineage>
        <taxon>Bacteria</taxon>
        <taxon>Bacillati</taxon>
        <taxon>Bacillota</taxon>
        <taxon>Bacilli</taxon>
        <taxon>Lactobacillales</taxon>
        <taxon>Streptococcaceae</taxon>
        <taxon>Streptococcus</taxon>
        <taxon>Streptococcus anginosus group</taxon>
    </lineage>
</organism>
<dbReference type="Proteomes" id="UP000002973">
    <property type="component" value="Unassembled WGS sequence"/>
</dbReference>
<proteinExistence type="predicted"/>
<evidence type="ECO:0000313" key="2">
    <source>
        <dbReference type="Proteomes" id="UP000002973"/>
    </source>
</evidence>
<reference evidence="1 2" key="1">
    <citation type="submission" date="2010-11" db="EMBL/GenBank/DDBJ databases">
        <authorList>
            <person name="Weinstock G."/>
            <person name="Sodergren E."/>
            <person name="Clifton S."/>
            <person name="Fulton L."/>
            <person name="Fulton B."/>
            <person name="Courtney L."/>
            <person name="Fronick C."/>
            <person name="Harrison M."/>
            <person name="Strong C."/>
            <person name="Farmer C."/>
            <person name="Delahaunty K."/>
            <person name="Markovic C."/>
            <person name="Hall O."/>
            <person name="Minx P."/>
            <person name="Tomlinson C."/>
            <person name="Mitreva M."/>
            <person name="Hou S."/>
            <person name="Chen J."/>
            <person name="Wollam A."/>
            <person name="Pepin K.H."/>
            <person name="Johnson M."/>
            <person name="Bhonagiri V."/>
            <person name="Zhang X."/>
            <person name="Suruliraj S."/>
            <person name="Warren W."/>
            <person name="Chinwalla A."/>
            <person name="Mardis E.R."/>
            <person name="Wilson R.K."/>
        </authorList>
    </citation>
    <scope>NUCLEOTIDE SEQUENCE [LARGE SCALE GENOMIC DNA]</scope>
    <source>
        <strain evidence="1 2">F0211</strain>
    </source>
</reference>
<evidence type="ECO:0000313" key="1">
    <source>
        <dbReference type="EMBL" id="EFU22975.1"/>
    </source>
</evidence>
<sequence>MAVRAFQAVHFSSSEEPLWAKTSFSLSALTIVAQTIEQPYESRITN</sequence>
<gene>
    <name evidence="1" type="ORF">HMPREF0813_00399</name>
</gene>
<accession>E6IZI4</accession>
<dbReference type="AlphaFoldDB" id="E6IZI4"/>
<dbReference type="EMBL" id="AECT01000005">
    <property type="protein sequence ID" value="EFU22975.1"/>
    <property type="molecule type" value="Genomic_DNA"/>
</dbReference>
<protein>
    <submittedName>
        <fullName evidence="1">Uncharacterized protein</fullName>
    </submittedName>
</protein>
<comment type="caution">
    <text evidence="1">The sequence shown here is derived from an EMBL/GenBank/DDBJ whole genome shotgun (WGS) entry which is preliminary data.</text>
</comment>